<dbReference type="RefSeq" id="WP_262685355.1">
    <property type="nucleotide sequence ID" value="NZ_JAOQIO010000077.1"/>
</dbReference>
<evidence type="ECO:0000313" key="3">
    <source>
        <dbReference type="Proteomes" id="UP001652445"/>
    </source>
</evidence>
<dbReference type="Gene3D" id="2.60.40.1800">
    <property type="match status" value="1"/>
</dbReference>
<dbReference type="Pfam" id="PF12245">
    <property type="entry name" value="Big_3_2"/>
    <property type="match status" value="1"/>
</dbReference>
<keyword evidence="3" id="KW-1185">Reference proteome</keyword>
<comment type="caution">
    <text evidence="2">The sequence shown here is derived from an EMBL/GenBank/DDBJ whole genome shotgun (WGS) entry which is preliminary data.</text>
</comment>
<dbReference type="InterPro" id="IPR013783">
    <property type="entry name" value="Ig-like_fold"/>
</dbReference>
<dbReference type="EMBL" id="JAOQIO010000077">
    <property type="protein sequence ID" value="MCU6794156.1"/>
    <property type="molecule type" value="Genomic_DNA"/>
</dbReference>
<dbReference type="Gene3D" id="2.60.40.10">
    <property type="entry name" value="Immunoglobulins"/>
    <property type="match status" value="2"/>
</dbReference>
<evidence type="ECO:0000259" key="1">
    <source>
        <dbReference type="PROSITE" id="PS50853"/>
    </source>
</evidence>
<proteinExistence type="predicted"/>
<dbReference type="Proteomes" id="UP001652445">
    <property type="component" value="Unassembled WGS sequence"/>
</dbReference>
<gene>
    <name evidence="2" type="ORF">OB236_18795</name>
</gene>
<feature type="domain" description="Fibronectin type-III" evidence="1">
    <location>
        <begin position="697"/>
        <end position="797"/>
    </location>
</feature>
<accession>A0ABT2UJF0</accession>
<sequence length="864" mass="95220">MATIRCYSVADMYVDGRYSTTINVNYGNSWLLDHDSYKRSFIKFDLSQIPAGSVINNAYLVLTPYQQITGGQNWRFNIASQRNAWNEYTGTYNNTAALIEEDFGYVANQTLPANVPFALNDVRVKGWIHAWVNQGRSNYGITITWGLGYITFYARECVSNGFSQDFVPYIVVDFTPPNVPPNAPILNSPANGVWYNTGSPLVSWGFSDPDAGNYQGNAAVHIFEHYSNSVVRDTGWAFGGAQSWYINPPLPDGTYRYRVITQDQSGAAGPWSWEPVFYVDTTPPTVTITAPTSNAVLVTRTPTISWSFSDNMTGQQAYLLEIVNASYTAVLWSSDWVADENARSRVTPDLGEGRFCARMTARDLAGNYRSLEITNTWYTVDVTAPTTSNHSFSGYSFGQATNASSGTLRLNWTYNDATPQKSYVIAGSNTAWASWTYYSELINSGNNYHDIPFSSLAEGTWLFALYVYDSAGNVSEPSGGYSITIDRTNPTIVSTSPQQYTNGTTATVYIDGVSDDRSGINIVTVYQVRPDGSYYQINNASLVSSGKYAINVTDLNIEGNWRFDFRVFDKAGNQAGGVGAMYSAYVMRDTSAPIIGSGDGDRYSNQNSGTIRHTVSNVSDATSGISSVTFQFRKSPDNGATWDAWGTVFNGTQSGTSWYYDVPISGDGYYEIAVMAYDRVNNASAYYYMHTTVDSVLANDPNSKVIYQQTTATFTWDAFSDPNPSSGRKSTDFYLYEWDGTSMGAVFHMGNDIGNVTTYTQTGLKAGQRYRYTVTYHDKAGNESSYTYKEFITKKQIGARKIHKADADIMLPIYALDSGVLGSKSYRIACGSGVVGCYELVDPSDPNASSERINTPQGVKALSK</sequence>
<dbReference type="NCBIfam" id="NF033679">
    <property type="entry name" value="DNRLRE_dom"/>
    <property type="match status" value="1"/>
</dbReference>
<name>A0ABT2UJF0_9BACL</name>
<dbReference type="CDD" id="cd00063">
    <property type="entry name" value="FN3"/>
    <property type="match status" value="1"/>
</dbReference>
<evidence type="ECO:0000313" key="2">
    <source>
        <dbReference type="EMBL" id="MCU6794156.1"/>
    </source>
</evidence>
<organism evidence="2 3">
    <name type="scientific">Paenibacillus baimaensis</name>
    <dbReference type="NCBI Taxonomy" id="2982185"/>
    <lineage>
        <taxon>Bacteria</taxon>
        <taxon>Bacillati</taxon>
        <taxon>Bacillota</taxon>
        <taxon>Bacilli</taxon>
        <taxon>Bacillales</taxon>
        <taxon>Paenibacillaceae</taxon>
        <taxon>Paenibacillus</taxon>
    </lineage>
</organism>
<dbReference type="InterPro" id="IPR003961">
    <property type="entry name" value="FN3_dom"/>
</dbReference>
<dbReference type="PROSITE" id="PS50853">
    <property type="entry name" value="FN3"/>
    <property type="match status" value="1"/>
</dbReference>
<dbReference type="SUPFAM" id="SSF49265">
    <property type="entry name" value="Fibronectin type III"/>
    <property type="match status" value="1"/>
</dbReference>
<dbReference type="InterPro" id="IPR022038">
    <property type="entry name" value="Ig-like_bact"/>
</dbReference>
<dbReference type="InterPro" id="IPR036116">
    <property type="entry name" value="FN3_sf"/>
</dbReference>
<reference evidence="2 3" key="1">
    <citation type="submission" date="2022-09" db="EMBL/GenBank/DDBJ databases">
        <authorList>
            <person name="Han X.L."/>
            <person name="Wang Q."/>
            <person name="Lu T."/>
        </authorList>
    </citation>
    <scope>NUCLEOTIDE SEQUENCE [LARGE SCALE GENOMIC DNA]</scope>
    <source>
        <strain evidence="2 3">WQ 127069</strain>
    </source>
</reference>
<protein>
    <submittedName>
        <fullName evidence="2">DNRLRE domain-containing protein</fullName>
    </submittedName>
</protein>